<dbReference type="InterPro" id="IPR053342">
    <property type="entry name" value="Exosome_cofactor/PTGS_suppr"/>
</dbReference>
<feature type="compositionally biased region" description="Polar residues" evidence="1">
    <location>
        <begin position="80"/>
        <end position="92"/>
    </location>
</feature>
<sequence>MDVKSLAKSKRAHTQSHSKRPHGSHANQKSKAPSVGTNDAGRAKKPLGKQVPEKPHRSQGASRLPTNWDRYEEEFDSGSEDPSVSNSTSQPSDVILPKSKGADYCHLIAEAQSQSQSNLYMDSFPSLDDVMPGEFNQGLGPMLSVRGEGVLSWIGNDNFVVEDKTAATHEASFLSLNLHALAEQLAKIDLSQRLFIEANLLPPELCTEGIETSRCQESNQMQTCYSQASTTISDKFSEKFKIEDQSSEVTSSGSSGSSTNQTLSSRESISVKYIDVDLREIGKSTQNEASQSTAELGVKSVLDPQKRLSTFEAADAEEELDMLLDSFGETKKAFNSSDFRSNNPFPISQKEVYVAPSLTKIGPYSSKTSSGIANLDDALDDLLEETSNVMNQTGLSQSLEEKAVHPVQSSSSHSGTESKVLDEFDSWLDTI</sequence>
<dbReference type="PANTHER" id="PTHR37260:SF2">
    <property type="entry name" value="PROTEIN ECERIFERUM 16"/>
    <property type="match status" value="1"/>
</dbReference>
<feature type="region of interest" description="Disordered" evidence="1">
    <location>
        <begin position="1"/>
        <end position="94"/>
    </location>
</feature>
<feature type="compositionally biased region" description="Polar residues" evidence="1">
    <location>
        <begin position="25"/>
        <end position="37"/>
    </location>
</feature>
<reference evidence="2 3" key="1">
    <citation type="submission" date="2024-01" db="EMBL/GenBank/DDBJ databases">
        <title>A telomere-to-telomere, gap-free genome of sweet tea (Lithocarpus litseifolius).</title>
        <authorList>
            <person name="Zhou J."/>
        </authorList>
    </citation>
    <scope>NUCLEOTIDE SEQUENCE [LARGE SCALE GENOMIC DNA]</scope>
    <source>
        <strain evidence="2">Zhou-2022a</strain>
        <tissue evidence="2">Leaf</tissue>
    </source>
</reference>
<dbReference type="AlphaFoldDB" id="A0AAW2CX11"/>
<protein>
    <submittedName>
        <fullName evidence="2">Uncharacterized protein</fullName>
    </submittedName>
</protein>
<dbReference type="PANTHER" id="PTHR37260">
    <property type="entry name" value="PHOSPHORELAY PROTEIN"/>
    <property type="match status" value="1"/>
</dbReference>
<proteinExistence type="predicted"/>
<evidence type="ECO:0000313" key="3">
    <source>
        <dbReference type="Proteomes" id="UP001459277"/>
    </source>
</evidence>
<feature type="compositionally biased region" description="Basic residues" evidence="1">
    <location>
        <begin position="7"/>
        <end position="23"/>
    </location>
</feature>
<evidence type="ECO:0000256" key="1">
    <source>
        <dbReference type="SAM" id="MobiDB-lite"/>
    </source>
</evidence>
<evidence type="ECO:0000313" key="2">
    <source>
        <dbReference type="EMBL" id="KAL0002027.1"/>
    </source>
</evidence>
<gene>
    <name evidence="2" type="ORF">SO802_015808</name>
</gene>
<dbReference type="EMBL" id="JAZDWU010000005">
    <property type="protein sequence ID" value="KAL0002027.1"/>
    <property type="molecule type" value="Genomic_DNA"/>
</dbReference>
<name>A0AAW2CX11_9ROSI</name>
<feature type="region of interest" description="Disordered" evidence="1">
    <location>
        <begin position="393"/>
        <end position="417"/>
    </location>
</feature>
<feature type="compositionally biased region" description="Polar residues" evidence="1">
    <location>
        <begin position="407"/>
        <end position="417"/>
    </location>
</feature>
<accession>A0AAW2CX11</accession>
<keyword evidence="3" id="KW-1185">Reference proteome</keyword>
<organism evidence="2 3">
    <name type="scientific">Lithocarpus litseifolius</name>
    <dbReference type="NCBI Taxonomy" id="425828"/>
    <lineage>
        <taxon>Eukaryota</taxon>
        <taxon>Viridiplantae</taxon>
        <taxon>Streptophyta</taxon>
        <taxon>Embryophyta</taxon>
        <taxon>Tracheophyta</taxon>
        <taxon>Spermatophyta</taxon>
        <taxon>Magnoliopsida</taxon>
        <taxon>eudicotyledons</taxon>
        <taxon>Gunneridae</taxon>
        <taxon>Pentapetalae</taxon>
        <taxon>rosids</taxon>
        <taxon>fabids</taxon>
        <taxon>Fagales</taxon>
        <taxon>Fagaceae</taxon>
        <taxon>Lithocarpus</taxon>
    </lineage>
</organism>
<comment type="caution">
    <text evidence="2">The sequence shown here is derived from an EMBL/GenBank/DDBJ whole genome shotgun (WGS) entry which is preliminary data.</text>
</comment>
<dbReference type="Proteomes" id="UP001459277">
    <property type="component" value="Unassembled WGS sequence"/>
</dbReference>